<evidence type="ECO:0000256" key="1">
    <source>
        <dbReference type="ARBA" id="ARBA00023125"/>
    </source>
</evidence>
<dbReference type="AlphaFoldDB" id="A0A6S6VBP2"/>
<reference evidence="4" key="1">
    <citation type="submission" date="2021-02" db="EMBL/GenBank/DDBJ databases">
        <authorList>
            <person name="Syme A R."/>
            <person name="Syme A R."/>
            <person name="Moolhuijzen P."/>
        </authorList>
    </citation>
    <scope>NUCLEOTIDE SEQUENCE</scope>
    <source>
        <strain evidence="4">W1-1</strain>
    </source>
</reference>
<protein>
    <submittedName>
        <fullName evidence="4">HTH Tnp Tc5 domain containing protein</fullName>
    </submittedName>
</protein>
<gene>
    <name evidence="3" type="ORF">PTTW11_01460</name>
    <name evidence="4" type="ORF">PTTW11_11372</name>
</gene>
<evidence type="ECO:0000313" key="5">
    <source>
        <dbReference type="Proteomes" id="UP000472372"/>
    </source>
</evidence>
<dbReference type="PROSITE" id="PS51253">
    <property type="entry name" value="HTH_CENPB"/>
    <property type="match status" value="1"/>
</dbReference>
<dbReference type="EMBL" id="HG992977">
    <property type="protein sequence ID" value="CAE7002909.1"/>
    <property type="molecule type" value="Genomic_DNA"/>
</dbReference>
<accession>A0A6S6VBP2</accession>
<evidence type="ECO:0000313" key="4">
    <source>
        <dbReference type="EMBL" id="CAE7221034.1"/>
    </source>
</evidence>
<sequence length="215" mass="24726">MALTATTSRLQTSFLIERIPASARTSATSEQHSSCAHLRIVFIPRSCKNFNVNRTTLSRRHQGLTRSNAQAHQQQQALNLQQEHELVLYIERCARRSLPPTREMIQNFGGTIARVEISESWVSRFLHRHADELTTKWSAGIDRNRHKADSKAVHQLCFHMLHSKMVEYGILDQDTYNADEKGFAIGILNRSKRIFTKATWASKERRTTIQDGNRE</sequence>
<evidence type="ECO:0000313" key="3">
    <source>
        <dbReference type="EMBL" id="CAE7002909.1"/>
    </source>
</evidence>
<dbReference type="InterPro" id="IPR006600">
    <property type="entry name" value="HTH_CenpB_DNA-bd_dom"/>
</dbReference>
<dbReference type="Proteomes" id="UP000472372">
    <property type="component" value="Chromosome 1"/>
</dbReference>
<proteinExistence type="predicted"/>
<dbReference type="EMBL" id="OCTH03000003">
    <property type="protein sequence ID" value="CAE7221034.1"/>
    <property type="molecule type" value="Genomic_DNA"/>
</dbReference>
<name>A0A6S6VBP2_9PLEO</name>
<feature type="domain" description="HTH CENPB-type" evidence="2">
    <location>
        <begin position="70"/>
        <end position="135"/>
    </location>
</feature>
<organism evidence="4 5">
    <name type="scientific">Pyrenophora teres f. teres</name>
    <dbReference type="NCBI Taxonomy" id="97479"/>
    <lineage>
        <taxon>Eukaryota</taxon>
        <taxon>Fungi</taxon>
        <taxon>Dikarya</taxon>
        <taxon>Ascomycota</taxon>
        <taxon>Pezizomycotina</taxon>
        <taxon>Dothideomycetes</taxon>
        <taxon>Pleosporomycetidae</taxon>
        <taxon>Pleosporales</taxon>
        <taxon>Pleosporineae</taxon>
        <taxon>Pleosporaceae</taxon>
        <taxon>Pyrenophora</taxon>
    </lineage>
</organism>
<dbReference type="Pfam" id="PF03221">
    <property type="entry name" value="HTH_Tnp_Tc5"/>
    <property type="match status" value="1"/>
</dbReference>
<dbReference type="Proteomes" id="UP000472372">
    <property type="component" value="Unassembled WGS sequence"/>
</dbReference>
<evidence type="ECO:0000259" key="2">
    <source>
        <dbReference type="PROSITE" id="PS51253"/>
    </source>
</evidence>
<keyword evidence="1" id="KW-0238">DNA-binding</keyword>
<dbReference type="GO" id="GO:0003677">
    <property type="term" value="F:DNA binding"/>
    <property type="evidence" value="ECO:0007669"/>
    <property type="project" value="UniProtKB-KW"/>
</dbReference>